<evidence type="ECO:0000313" key="2">
    <source>
        <dbReference type="EMBL" id="MFC7069593.1"/>
    </source>
</evidence>
<feature type="domain" description="Amine oxidase" evidence="1">
    <location>
        <begin position="98"/>
        <end position="344"/>
    </location>
</feature>
<accession>A0ABD5WGF1</accession>
<dbReference type="PANTHER" id="PTHR16128:SF5">
    <property type="entry name" value="FAD_NAD(P)-BINDING OXIDOREDUCTASE FAMILY PROTEIN"/>
    <property type="match status" value="1"/>
</dbReference>
<evidence type="ECO:0000313" key="3">
    <source>
        <dbReference type="Proteomes" id="UP001596461"/>
    </source>
</evidence>
<dbReference type="GeneID" id="81125345"/>
<keyword evidence="3" id="KW-1185">Reference proteome</keyword>
<sequence>MAHIGIVGAGLAGAGAAYALRDTDHDVTLVEKSRGVGGRAATRRKHGCRYDHGANYVKDGDDRTVELIRELGADGLVDVEEPVWTFGRDGEIEPSDRQESHKFTWEAGITQFAKRLLAATDAEVRTTVRAASVARDADTGTWTVTDTDGDDHGPFDRLLLTPPAPQTAALLAATAWDGDGGTLGALREAVEAVEFRTIRTLVLHYDFAVDVPWYAVVDVDKEHDVGWLAREECKDGHVPDGESLLVVQMGPEWSLAHYDDPLDEAAATVAGKAADLVGDDRLADPDWADDQGWRYALPDTGLDPSAGAVEAAREAGLHLAGDWVAGEGRAHRALWSGVEAGERIDGSL</sequence>
<evidence type="ECO:0000259" key="1">
    <source>
        <dbReference type="Pfam" id="PF01593"/>
    </source>
</evidence>
<dbReference type="InterPro" id="IPR036188">
    <property type="entry name" value="FAD/NAD-bd_sf"/>
</dbReference>
<reference evidence="2 3" key="1">
    <citation type="journal article" date="2019" name="Int. J. Syst. Evol. Microbiol.">
        <title>The Global Catalogue of Microorganisms (GCM) 10K type strain sequencing project: providing services to taxonomists for standard genome sequencing and annotation.</title>
        <authorList>
            <consortium name="The Broad Institute Genomics Platform"/>
            <consortium name="The Broad Institute Genome Sequencing Center for Infectious Disease"/>
            <person name="Wu L."/>
            <person name="Ma J."/>
        </authorList>
    </citation>
    <scope>NUCLEOTIDE SEQUENCE [LARGE SCALE GENOMIC DNA]</scope>
    <source>
        <strain evidence="2 3">DT31</strain>
    </source>
</reference>
<dbReference type="EMBL" id="JBHTAH010000005">
    <property type="protein sequence ID" value="MFC7069593.1"/>
    <property type="molecule type" value="Genomic_DNA"/>
</dbReference>
<proteinExistence type="predicted"/>
<dbReference type="SUPFAM" id="SSF51905">
    <property type="entry name" value="FAD/NAD(P)-binding domain"/>
    <property type="match status" value="1"/>
</dbReference>
<comment type="caution">
    <text evidence="2">The sequence shown here is derived from an EMBL/GenBank/DDBJ whole genome shotgun (WGS) entry which is preliminary data.</text>
</comment>
<dbReference type="Pfam" id="PF13450">
    <property type="entry name" value="NAD_binding_8"/>
    <property type="match status" value="1"/>
</dbReference>
<dbReference type="Gene3D" id="3.50.50.60">
    <property type="entry name" value="FAD/NAD(P)-binding domain"/>
    <property type="match status" value="1"/>
</dbReference>
<dbReference type="RefSeq" id="WP_284030512.1">
    <property type="nucleotide sequence ID" value="NZ_CP126154.1"/>
</dbReference>
<dbReference type="Proteomes" id="UP001596461">
    <property type="component" value="Unassembled WGS sequence"/>
</dbReference>
<dbReference type="Gene3D" id="3.90.660.10">
    <property type="match status" value="1"/>
</dbReference>
<protein>
    <submittedName>
        <fullName evidence="2">NAD(P)/FAD-dependent oxidoreductase</fullName>
    </submittedName>
</protein>
<organism evidence="2 3">
    <name type="scientific">Halobaculum lipolyticum</name>
    <dbReference type="NCBI Taxonomy" id="3032001"/>
    <lineage>
        <taxon>Archaea</taxon>
        <taxon>Methanobacteriati</taxon>
        <taxon>Methanobacteriota</taxon>
        <taxon>Stenosarchaea group</taxon>
        <taxon>Halobacteria</taxon>
        <taxon>Halobacteriales</taxon>
        <taxon>Haloferacaceae</taxon>
        <taxon>Halobaculum</taxon>
    </lineage>
</organism>
<dbReference type="InterPro" id="IPR002937">
    <property type="entry name" value="Amino_oxidase"/>
</dbReference>
<dbReference type="PANTHER" id="PTHR16128">
    <property type="entry name" value="FAD/NAD(P)-BINDING OXIDOREDUCTASE FAMILY PROTEIN"/>
    <property type="match status" value="1"/>
</dbReference>
<dbReference type="AlphaFoldDB" id="A0ABD5WGF1"/>
<gene>
    <name evidence="2" type="ORF">ACFQL9_08065</name>
</gene>
<name>A0ABD5WGF1_9EURY</name>
<dbReference type="Pfam" id="PF01593">
    <property type="entry name" value="Amino_oxidase"/>
    <property type="match status" value="1"/>
</dbReference>